<accession>A0A382V9R0</accession>
<dbReference type="NCBIfam" id="NF033709">
    <property type="entry name" value="PorV_fam"/>
    <property type="match status" value="1"/>
</dbReference>
<dbReference type="Pfam" id="PF19572">
    <property type="entry name" value="PorV"/>
    <property type="match status" value="1"/>
</dbReference>
<organism evidence="2">
    <name type="scientific">marine metagenome</name>
    <dbReference type="NCBI Taxonomy" id="408172"/>
    <lineage>
        <taxon>unclassified sequences</taxon>
        <taxon>metagenomes</taxon>
        <taxon>ecological metagenomes</taxon>
    </lineage>
</organism>
<feature type="domain" description="Type IX secretion system protein PorV" evidence="1">
    <location>
        <begin position="32"/>
        <end position="119"/>
    </location>
</feature>
<proteinExistence type="predicted"/>
<reference evidence="2" key="1">
    <citation type="submission" date="2018-05" db="EMBL/GenBank/DDBJ databases">
        <authorList>
            <person name="Lanie J.A."/>
            <person name="Ng W.-L."/>
            <person name="Kazmierczak K.M."/>
            <person name="Andrzejewski T.M."/>
            <person name="Davidsen T.M."/>
            <person name="Wayne K.J."/>
            <person name="Tettelin H."/>
            <person name="Glass J.I."/>
            <person name="Rusch D."/>
            <person name="Podicherti R."/>
            <person name="Tsui H.-C.T."/>
            <person name="Winkler M.E."/>
        </authorList>
    </citation>
    <scope>NUCLEOTIDE SEQUENCE</scope>
</reference>
<name>A0A382V9R0_9ZZZZ</name>
<evidence type="ECO:0000313" key="2">
    <source>
        <dbReference type="EMBL" id="SVD42631.1"/>
    </source>
</evidence>
<dbReference type="Gene3D" id="2.40.160.60">
    <property type="entry name" value="Outer membrane protein transport protein (OMPP1/FadL/TodX)"/>
    <property type="match status" value="1"/>
</dbReference>
<protein>
    <recommendedName>
        <fullName evidence="1">Type IX secretion system protein PorV domain-containing protein</fullName>
    </recommendedName>
</protein>
<gene>
    <name evidence="2" type="ORF">METZ01_LOCUS395485</name>
</gene>
<dbReference type="EMBL" id="UINC01149893">
    <property type="protein sequence ID" value="SVD42631.1"/>
    <property type="molecule type" value="Genomic_DNA"/>
</dbReference>
<feature type="non-terminal residue" evidence="2">
    <location>
        <position position="120"/>
    </location>
</feature>
<dbReference type="AlphaFoldDB" id="A0A382V9R0"/>
<dbReference type="InterPro" id="IPR045741">
    <property type="entry name" value="PorV"/>
</dbReference>
<evidence type="ECO:0000259" key="1">
    <source>
        <dbReference type="Pfam" id="PF19572"/>
    </source>
</evidence>
<sequence>MKKIIGVISASLLMFNAFAQDPSYDELTGGLNTITTAVPFLLIAPDSKAGAMGDVGAATTPDANSLHWNPAKYAFIDNDVGLAVSYVPWLRALVPDINLSYLAGYFKMGGDQAIGMELRH</sequence>